<proteinExistence type="predicted"/>
<dbReference type="EMBL" id="LR134441">
    <property type="protein sequence ID" value="VEI00126.1"/>
    <property type="molecule type" value="Genomic_DNA"/>
</dbReference>
<sequence>MFNIALATLGMNFDARYSIKLNINIKNLSLWTDKIITKQKTQ</sequence>
<reference evidence="1 2" key="1">
    <citation type="submission" date="2018-12" db="EMBL/GenBank/DDBJ databases">
        <authorList>
            <consortium name="Pathogen Informatics"/>
        </authorList>
    </citation>
    <scope>NUCLEOTIDE SEQUENCE [LARGE SCALE GENOMIC DNA]</scope>
    <source>
        <strain evidence="1 2">NCTC13489</strain>
    </source>
</reference>
<organism evidence="1 2">
    <name type="scientific">Kaistella antarctica</name>
    <dbReference type="NCBI Taxonomy" id="266748"/>
    <lineage>
        <taxon>Bacteria</taxon>
        <taxon>Pseudomonadati</taxon>
        <taxon>Bacteroidota</taxon>
        <taxon>Flavobacteriia</taxon>
        <taxon>Flavobacteriales</taxon>
        <taxon>Weeksellaceae</taxon>
        <taxon>Chryseobacterium group</taxon>
        <taxon>Kaistella</taxon>
    </lineage>
</organism>
<protein>
    <submittedName>
        <fullName evidence="1">Uncharacterized protein</fullName>
    </submittedName>
</protein>
<dbReference type="KEGG" id="cant:NCTC13489_01960"/>
<accession>A0A3S4YKJ2</accession>
<evidence type="ECO:0000313" key="2">
    <source>
        <dbReference type="Proteomes" id="UP000270036"/>
    </source>
</evidence>
<evidence type="ECO:0000313" key="1">
    <source>
        <dbReference type="EMBL" id="VEI00126.1"/>
    </source>
</evidence>
<name>A0A3S4YKJ2_9FLAO</name>
<gene>
    <name evidence="1" type="ORF">NCTC13489_01960</name>
</gene>
<dbReference type="Proteomes" id="UP000270036">
    <property type="component" value="Chromosome"/>
</dbReference>
<dbReference type="AlphaFoldDB" id="A0A3S4YKJ2"/>